<dbReference type="PANTHER" id="PTHR31807:SF37">
    <property type="entry name" value="HAUS AUGMIN-LIKE COMPLEX SUBUNIT 8"/>
    <property type="match status" value="1"/>
</dbReference>
<dbReference type="STRING" id="4432.A0A1U8AR98"/>
<feature type="compositionally biased region" description="Basic and acidic residues" evidence="2">
    <location>
        <begin position="160"/>
        <end position="173"/>
    </location>
</feature>
<dbReference type="Proteomes" id="UP000189703">
    <property type="component" value="Unplaced"/>
</dbReference>
<dbReference type="GO" id="GO:0051225">
    <property type="term" value="P:spindle assembly"/>
    <property type="evidence" value="ECO:0000318"/>
    <property type="project" value="GO_Central"/>
</dbReference>
<feature type="region of interest" description="Disordered" evidence="2">
    <location>
        <begin position="323"/>
        <end position="380"/>
    </location>
</feature>
<sequence>MKNISMRSDFDGVDYEAEQAPQKGIVEETTRPPLVPSEKNNAANGRPKTREVTSRYKAGITSPSRSTPDVRRRCPSPNVTRTVSTSSPSLPKRAQSVGRRRPSTPPSPPRPSTPVQDTSAETHTSSRRMSGRTPEGLWPSTMRSLCVSFQSDTFSLPITKREKPVSHASDHTLKPSSNVAYKQAESPAVQRKATPEKKRNPLRGKNASDQSENSKPVDNSYARVIDHHKWPSATGGKLSPNVLTRSVDLTDRSSRRASFPLPVRGVSPVGRPSTHDGLGKRLQKTACDVAKQITFDDSGRVEFERDIGDDSSLRLSGIHKSVPSSVGVSLGSSERTLSTTRTSRCQRLPSPSKALSTPSRGVSPSRTRSSNPSISSLTNRSSNSASVLSFITDVRKGKKAMNHIEEAHQLRLLYNRYLQWRYTNARADTALSVQRVTAERTLFNVWINTSDLWDSVTTKRIKLQQLRQELKLKSVLNEQLAYLEDWALLESDHLSSLSGAIEALEASTLRLPVTGGARGDIQTVKDAICSAVDVIQAMGSSICSLLSRVEGINHFVSELADIATQERAVLDECEDLLASTTAMQIEENSLRTHLIQLRQASRRKS</sequence>
<dbReference type="InterPro" id="IPR007573">
    <property type="entry name" value="QWRF"/>
</dbReference>
<evidence type="ECO:0000313" key="3">
    <source>
        <dbReference type="Proteomes" id="UP000189703"/>
    </source>
</evidence>
<gene>
    <name evidence="4 5" type="primary">LOC104603241</name>
</gene>
<feature type="compositionally biased region" description="Polar residues" evidence="2">
    <location>
        <begin position="353"/>
        <end position="362"/>
    </location>
</feature>
<accession>A0A1U8AR98</accession>
<dbReference type="OMA" id="YLDDWAA"/>
<feature type="region of interest" description="Disordered" evidence="2">
    <location>
        <begin position="1"/>
        <end position="139"/>
    </location>
</feature>
<proteinExistence type="inferred from homology"/>
<feature type="compositionally biased region" description="Low complexity" evidence="2">
    <location>
        <begin position="363"/>
        <end position="380"/>
    </location>
</feature>
<evidence type="ECO:0000313" key="4">
    <source>
        <dbReference type="RefSeq" id="XP_010265520.1"/>
    </source>
</evidence>
<evidence type="ECO:0000256" key="1">
    <source>
        <dbReference type="ARBA" id="ARBA00010016"/>
    </source>
</evidence>
<keyword evidence="3" id="KW-1185">Reference proteome</keyword>
<feature type="compositionally biased region" description="Pro residues" evidence="2">
    <location>
        <begin position="103"/>
        <end position="112"/>
    </location>
</feature>
<dbReference type="GO" id="GO:0008017">
    <property type="term" value="F:microtubule binding"/>
    <property type="evidence" value="ECO:0000318"/>
    <property type="project" value="GO_Central"/>
</dbReference>
<dbReference type="AlphaFoldDB" id="A0A1U8AR98"/>
<feature type="compositionally biased region" description="Low complexity" evidence="2">
    <location>
        <begin position="323"/>
        <end position="348"/>
    </location>
</feature>
<evidence type="ECO:0000256" key="2">
    <source>
        <dbReference type="SAM" id="MobiDB-lite"/>
    </source>
</evidence>
<dbReference type="RefSeq" id="XP_010265521.1">
    <property type="nucleotide sequence ID" value="XM_010267219.2"/>
</dbReference>
<dbReference type="OrthoDB" id="1924320at2759"/>
<protein>
    <submittedName>
        <fullName evidence="4 5">AUGMIN subunit 8-like</fullName>
    </submittedName>
</protein>
<dbReference type="GO" id="GO:0005880">
    <property type="term" value="C:nuclear microtubule"/>
    <property type="evidence" value="ECO:0000318"/>
    <property type="project" value="GO_Central"/>
</dbReference>
<feature type="compositionally biased region" description="Polar residues" evidence="2">
    <location>
        <begin position="207"/>
        <end position="217"/>
    </location>
</feature>
<feature type="compositionally biased region" description="Polar residues" evidence="2">
    <location>
        <begin position="77"/>
        <end position="89"/>
    </location>
</feature>
<dbReference type="GO" id="GO:0005737">
    <property type="term" value="C:cytoplasm"/>
    <property type="evidence" value="ECO:0000318"/>
    <property type="project" value="GO_Central"/>
</dbReference>
<reference evidence="4 5" key="1">
    <citation type="submission" date="2025-04" db="UniProtKB">
        <authorList>
            <consortium name="RefSeq"/>
        </authorList>
    </citation>
    <scope>IDENTIFICATION</scope>
</reference>
<dbReference type="PANTHER" id="PTHR31807">
    <property type="entry name" value="AUGMIN FAMILY MEMBER"/>
    <property type="match status" value="1"/>
</dbReference>
<dbReference type="eggNOG" id="ENOG502QR63">
    <property type="taxonomic scope" value="Eukaryota"/>
</dbReference>
<dbReference type="KEGG" id="nnu:104603241"/>
<name>A0A1U8AR98_NELNU</name>
<dbReference type="RefSeq" id="XP_010265520.1">
    <property type="nucleotide sequence ID" value="XM_010267218.2"/>
</dbReference>
<dbReference type="Pfam" id="PF04484">
    <property type="entry name" value="QWRF"/>
    <property type="match status" value="1"/>
</dbReference>
<comment type="similarity">
    <text evidence="1">Belongs to the QWRF family.</text>
</comment>
<feature type="region of interest" description="Disordered" evidence="2">
    <location>
        <begin position="160"/>
        <end position="217"/>
    </location>
</feature>
<organism evidence="3 5">
    <name type="scientific">Nelumbo nucifera</name>
    <name type="common">Sacred lotus</name>
    <dbReference type="NCBI Taxonomy" id="4432"/>
    <lineage>
        <taxon>Eukaryota</taxon>
        <taxon>Viridiplantae</taxon>
        <taxon>Streptophyta</taxon>
        <taxon>Embryophyta</taxon>
        <taxon>Tracheophyta</taxon>
        <taxon>Spermatophyta</taxon>
        <taxon>Magnoliopsida</taxon>
        <taxon>Proteales</taxon>
        <taxon>Nelumbonaceae</taxon>
        <taxon>Nelumbo</taxon>
    </lineage>
</organism>
<evidence type="ECO:0000313" key="5">
    <source>
        <dbReference type="RefSeq" id="XP_010265521.1"/>
    </source>
</evidence>
<feature type="region of interest" description="Disordered" evidence="2">
    <location>
        <begin position="256"/>
        <end position="281"/>
    </location>
</feature>
<dbReference type="GeneID" id="104603241"/>